<dbReference type="EMBL" id="BTGU01000073">
    <property type="protein sequence ID" value="GMN57807.1"/>
    <property type="molecule type" value="Genomic_DNA"/>
</dbReference>
<gene>
    <name evidence="2" type="ORF">TIFTF001_026923</name>
</gene>
<dbReference type="Proteomes" id="UP001187192">
    <property type="component" value="Unassembled WGS sequence"/>
</dbReference>
<comment type="caution">
    <text evidence="2">The sequence shown here is derived from an EMBL/GenBank/DDBJ whole genome shotgun (WGS) entry which is preliminary data.</text>
</comment>
<sequence length="107" mass="12220">MLFAQNREPHFHSIPKLPPFPAFPIEFQKELERKSDIRPRSSLRFESKTISTQLPPFPFPLSSRGSQPSKSFLPPKFLPTPKSVKHSGANGRSPSIFFHPSMFKRAC</sequence>
<evidence type="ECO:0000313" key="3">
    <source>
        <dbReference type="Proteomes" id="UP001187192"/>
    </source>
</evidence>
<proteinExistence type="predicted"/>
<reference evidence="2" key="1">
    <citation type="submission" date="2023-07" db="EMBL/GenBank/DDBJ databases">
        <title>draft genome sequence of fig (Ficus carica).</title>
        <authorList>
            <person name="Takahashi T."/>
            <person name="Nishimura K."/>
        </authorList>
    </citation>
    <scope>NUCLEOTIDE SEQUENCE</scope>
</reference>
<protein>
    <submittedName>
        <fullName evidence="2">Uncharacterized protein</fullName>
    </submittedName>
</protein>
<organism evidence="2 3">
    <name type="scientific">Ficus carica</name>
    <name type="common">Common fig</name>
    <dbReference type="NCBI Taxonomy" id="3494"/>
    <lineage>
        <taxon>Eukaryota</taxon>
        <taxon>Viridiplantae</taxon>
        <taxon>Streptophyta</taxon>
        <taxon>Embryophyta</taxon>
        <taxon>Tracheophyta</taxon>
        <taxon>Spermatophyta</taxon>
        <taxon>Magnoliopsida</taxon>
        <taxon>eudicotyledons</taxon>
        <taxon>Gunneridae</taxon>
        <taxon>Pentapetalae</taxon>
        <taxon>rosids</taxon>
        <taxon>fabids</taxon>
        <taxon>Rosales</taxon>
        <taxon>Moraceae</taxon>
        <taxon>Ficeae</taxon>
        <taxon>Ficus</taxon>
    </lineage>
</organism>
<name>A0AA88DM28_FICCA</name>
<dbReference type="Gramene" id="FCD_00024727-RA">
    <property type="protein sequence ID" value="FCD_00024727-RA:cds"/>
    <property type="gene ID" value="FCD_00024727"/>
</dbReference>
<keyword evidence="3" id="KW-1185">Reference proteome</keyword>
<evidence type="ECO:0000256" key="1">
    <source>
        <dbReference type="SAM" id="MobiDB-lite"/>
    </source>
</evidence>
<evidence type="ECO:0000313" key="2">
    <source>
        <dbReference type="EMBL" id="GMN57807.1"/>
    </source>
</evidence>
<dbReference type="AlphaFoldDB" id="A0AA88DM28"/>
<feature type="region of interest" description="Disordered" evidence="1">
    <location>
        <begin position="56"/>
        <end position="96"/>
    </location>
</feature>
<accession>A0AA88DM28</accession>